<dbReference type="RefSeq" id="WP_139697286.1">
    <property type="nucleotide sequence ID" value="NZ_CP074074.1"/>
</dbReference>
<dbReference type="InterPro" id="IPR029062">
    <property type="entry name" value="Class_I_gatase-like"/>
</dbReference>
<sequence>MKIHLIHFLSFCFLITSLTVLSQDKKPLVYIFSKTTGYRHTSIEPGIESIKKLGVDNNFKVKATEDAQELTANLKNTSVVVFLSTTGRVFNHKQLNTFKRFIKNGGGYVGIHAAPIAEPQSHWYTKLVGARFNNHPKQQNATLHVLNKTHQATHFLDNTWTRFDEWYNYKDFCKHINVLLTVDENSYEGGENGNFHPISWYHKTLGGSAFYTGLGHTDESFSDPMFLKHILGGITYALGR</sequence>
<gene>
    <name evidence="2" type="ORF">FGF67_09925</name>
</gene>
<dbReference type="Gene3D" id="3.40.50.880">
    <property type="match status" value="1"/>
</dbReference>
<organism evidence="2 3">
    <name type="scientific">Allotamlana fucoidanivorans</name>
    <dbReference type="NCBI Taxonomy" id="2583814"/>
    <lineage>
        <taxon>Bacteria</taxon>
        <taxon>Pseudomonadati</taxon>
        <taxon>Bacteroidota</taxon>
        <taxon>Flavobacteriia</taxon>
        <taxon>Flavobacteriales</taxon>
        <taxon>Flavobacteriaceae</taxon>
        <taxon>Allotamlana</taxon>
    </lineage>
</organism>
<dbReference type="PANTHER" id="PTHR40469">
    <property type="entry name" value="SECRETED GLYCOSYL HYDROLASE"/>
    <property type="match status" value="1"/>
</dbReference>
<reference evidence="2 3" key="1">
    <citation type="submission" date="2019-05" db="EMBL/GenBank/DDBJ databases">
        <title>Tamlana fucoidanivorans sp. nov., isolated from the surface of algae collected from Fujian province in China.</title>
        <authorList>
            <person name="Li J."/>
        </authorList>
    </citation>
    <scope>NUCLEOTIDE SEQUENCE [LARGE SCALE GENOMIC DNA]</scope>
    <source>
        <strain evidence="2 3">CW2-9</strain>
    </source>
</reference>
<evidence type="ECO:0000313" key="3">
    <source>
        <dbReference type="Proteomes" id="UP000308713"/>
    </source>
</evidence>
<dbReference type="InterPro" id="IPR029010">
    <property type="entry name" value="ThuA-like"/>
</dbReference>
<accession>A0A5C4SIV2</accession>
<dbReference type="OrthoDB" id="9816308at2"/>
<dbReference type="Pfam" id="PF06283">
    <property type="entry name" value="ThuA"/>
    <property type="match status" value="1"/>
</dbReference>
<comment type="caution">
    <text evidence="2">The sequence shown here is derived from an EMBL/GenBank/DDBJ whole genome shotgun (WGS) entry which is preliminary data.</text>
</comment>
<dbReference type="PANTHER" id="PTHR40469:SF2">
    <property type="entry name" value="GALACTOSE-BINDING DOMAIN-LIKE SUPERFAMILY PROTEIN"/>
    <property type="match status" value="1"/>
</dbReference>
<evidence type="ECO:0000313" key="2">
    <source>
        <dbReference type="EMBL" id="TNJ43682.1"/>
    </source>
</evidence>
<dbReference type="AlphaFoldDB" id="A0A5C4SIV2"/>
<dbReference type="Proteomes" id="UP000308713">
    <property type="component" value="Unassembled WGS sequence"/>
</dbReference>
<feature type="domain" description="ThuA-like" evidence="1">
    <location>
        <begin position="29"/>
        <end position="237"/>
    </location>
</feature>
<evidence type="ECO:0000259" key="1">
    <source>
        <dbReference type="Pfam" id="PF06283"/>
    </source>
</evidence>
<proteinExistence type="predicted"/>
<dbReference type="SUPFAM" id="SSF52317">
    <property type="entry name" value="Class I glutamine amidotransferase-like"/>
    <property type="match status" value="1"/>
</dbReference>
<dbReference type="EMBL" id="VDCS01000009">
    <property type="protein sequence ID" value="TNJ43682.1"/>
    <property type="molecule type" value="Genomic_DNA"/>
</dbReference>
<keyword evidence="3" id="KW-1185">Reference proteome</keyword>
<protein>
    <submittedName>
        <fullName evidence="2">ThuA domain-containing protein</fullName>
    </submittedName>
</protein>
<name>A0A5C4SIV2_9FLAO</name>